<dbReference type="OrthoDB" id="351876at2"/>
<organism evidence="1 2">
    <name type="scientific">Borreliella japonica</name>
    <name type="common">Borrelia japonica</name>
    <dbReference type="NCBI Taxonomy" id="34095"/>
    <lineage>
        <taxon>Bacteria</taxon>
        <taxon>Pseudomonadati</taxon>
        <taxon>Spirochaetota</taxon>
        <taxon>Spirochaetia</taxon>
        <taxon>Spirochaetales</taxon>
        <taxon>Borreliaceae</taxon>
        <taxon>Borreliella</taxon>
    </lineage>
</organism>
<evidence type="ECO:0000313" key="1">
    <source>
        <dbReference type="EMBL" id="SCW41096.1"/>
    </source>
</evidence>
<proteinExistence type="predicted"/>
<dbReference type="AlphaFoldDB" id="A0A1G4Q910"/>
<reference evidence="2" key="1">
    <citation type="submission" date="2016-10" db="EMBL/GenBank/DDBJ databases">
        <authorList>
            <person name="Varghese N."/>
            <person name="Submissions S."/>
        </authorList>
    </citation>
    <scope>NUCLEOTIDE SEQUENCE [LARGE SCALE GENOMIC DNA]</scope>
    <source>
        <strain evidence="2">ATCC 51557</strain>
    </source>
</reference>
<gene>
    <name evidence="1" type="ORF">SAMN02983004_00998</name>
</gene>
<dbReference type="Proteomes" id="UP000199262">
    <property type="component" value="Unassembled WGS sequence"/>
</dbReference>
<evidence type="ECO:0000313" key="2">
    <source>
        <dbReference type="Proteomes" id="UP000199262"/>
    </source>
</evidence>
<accession>A0A1G4Q910</accession>
<protein>
    <recommendedName>
        <fullName evidence="3">Outer membrane lipoprotein-sorting protein</fullName>
    </recommendedName>
</protein>
<dbReference type="EMBL" id="FMTE01000008">
    <property type="protein sequence ID" value="SCW41096.1"/>
    <property type="molecule type" value="Genomic_DNA"/>
</dbReference>
<name>A0A1G4Q910_BORJA</name>
<keyword evidence="2" id="KW-1185">Reference proteome</keyword>
<sequence>MFKNFIVISCLYVSSFLYSNESNSLVKDFSKLAFPNIEPGFYVVHLDYEIYLDGVLKEKSKGFSIINSNNSNSCLVYTEGKKSDIAFLVIRDTGYFMLSSKSSNPIKVSPSYKVKGISSLQDIIGLRFEEDFSFLQKINENLLKFKSKKTSLYPFVDLIRYDSNKFSTLHKDRNSHVLREVLYNKGFISGINAFSSIEVVDRIFENHRTIVYTKNFSKTNLNNSIFTMKGFLRVFDIAKNYLK</sequence>
<dbReference type="RefSeq" id="WP_091973652.1">
    <property type="nucleotide sequence ID" value="NZ_CP179486.1"/>
</dbReference>
<evidence type="ECO:0008006" key="3">
    <source>
        <dbReference type="Google" id="ProtNLM"/>
    </source>
</evidence>